<dbReference type="GO" id="GO:0009638">
    <property type="term" value="P:phototropism"/>
    <property type="evidence" value="ECO:0007669"/>
    <property type="project" value="InterPro"/>
</dbReference>
<accession>A0A6G1ESK3</accession>
<gene>
    <name evidence="2" type="ORF">E2562_035492</name>
</gene>
<dbReference type="PANTHER" id="PTHR33781:SF2">
    <property type="entry name" value="OS05G0220500 PROTEIN"/>
    <property type="match status" value="1"/>
</dbReference>
<name>A0A6G1ESK3_9ORYZ</name>
<comment type="caution">
    <text evidence="2">The sequence shown here is derived from an EMBL/GenBank/DDBJ whole genome shotgun (WGS) entry which is preliminary data.</text>
</comment>
<protein>
    <submittedName>
        <fullName evidence="2">Uncharacterized protein</fullName>
    </submittedName>
</protein>
<proteinExistence type="predicted"/>
<feature type="region of interest" description="Disordered" evidence="1">
    <location>
        <begin position="223"/>
        <end position="242"/>
    </location>
</feature>
<evidence type="ECO:0000313" key="2">
    <source>
        <dbReference type="EMBL" id="KAF0927638.1"/>
    </source>
</evidence>
<dbReference type="PANTHER" id="PTHR33781">
    <property type="entry name" value="PROTEIN PHYTOCHROME KINASE SUBSTRATE 1-RELATED"/>
    <property type="match status" value="1"/>
</dbReference>
<dbReference type="InterPro" id="IPR039615">
    <property type="entry name" value="PKS"/>
</dbReference>
<feature type="non-terminal residue" evidence="2">
    <location>
        <position position="323"/>
    </location>
</feature>
<reference evidence="2 3" key="1">
    <citation type="submission" date="2019-11" db="EMBL/GenBank/DDBJ databases">
        <title>Whole genome sequence of Oryza granulata.</title>
        <authorList>
            <person name="Li W."/>
        </authorList>
    </citation>
    <scope>NUCLEOTIDE SEQUENCE [LARGE SCALE GENOMIC DNA]</scope>
    <source>
        <strain evidence="3">cv. Menghai</strain>
        <tissue evidence="2">Leaf</tissue>
    </source>
</reference>
<dbReference type="OrthoDB" id="692946at2759"/>
<dbReference type="AlphaFoldDB" id="A0A6G1ESK3"/>
<evidence type="ECO:0000256" key="1">
    <source>
        <dbReference type="SAM" id="MobiDB-lite"/>
    </source>
</evidence>
<dbReference type="EMBL" id="SPHZ02000003">
    <property type="protein sequence ID" value="KAF0927638.1"/>
    <property type="molecule type" value="Genomic_DNA"/>
</dbReference>
<organism evidence="2 3">
    <name type="scientific">Oryza meyeriana var. granulata</name>
    <dbReference type="NCBI Taxonomy" id="110450"/>
    <lineage>
        <taxon>Eukaryota</taxon>
        <taxon>Viridiplantae</taxon>
        <taxon>Streptophyta</taxon>
        <taxon>Embryophyta</taxon>
        <taxon>Tracheophyta</taxon>
        <taxon>Spermatophyta</taxon>
        <taxon>Magnoliopsida</taxon>
        <taxon>Liliopsida</taxon>
        <taxon>Poales</taxon>
        <taxon>Poaceae</taxon>
        <taxon>BOP clade</taxon>
        <taxon>Oryzoideae</taxon>
        <taxon>Oryzeae</taxon>
        <taxon>Oryzinae</taxon>
        <taxon>Oryza</taxon>
        <taxon>Oryza meyeriana</taxon>
    </lineage>
</organism>
<evidence type="ECO:0000313" key="3">
    <source>
        <dbReference type="Proteomes" id="UP000479710"/>
    </source>
</evidence>
<sequence>MAMDSEAVHQSGGAGDDEEIGVFTAERYFSGADVDAVWCGRSSSSLSSAFKNGCQQEYWSAAPTTLTAATSSSEASWNSRSVLLRDPTVSAAAESEEPSGGEGAAGVVLGGEKLSIEVADATLPGRKSKQIAAEVVATTSVNHGMCDGDASDAGTAMPPPLLQLAEPRRIADSGELSARVLNPRAAAAALSDERRRRSSDMFASATTQQNSAFTIIAGSTAPRDGAAAADGGGGAENRDPSLNRACATSRRDADDAASDEELECVYPPSEASVVWSVVTADGVASAGNFSSAAILVNPREGCDDLEFWTANKEIYRTVSRQRN</sequence>
<keyword evidence="3" id="KW-1185">Reference proteome</keyword>
<dbReference type="Proteomes" id="UP000479710">
    <property type="component" value="Unassembled WGS sequence"/>
</dbReference>